<keyword evidence="1" id="KW-0548">Nucleotidyltransferase</keyword>
<gene>
    <name evidence="1" type="ORF">FWK35_00024200</name>
</gene>
<dbReference type="OrthoDB" id="6625968at2759"/>
<keyword evidence="1" id="KW-0695">RNA-directed DNA polymerase</keyword>
<evidence type="ECO:0000313" key="1">
    <source>
        <dbReference type="EMBL" id="KAF0711969.1"/>
    </source>
</evidence>
<feature type="non-terminal residue" evidence="1">
    <location>
        <position position="172"/>
    </location>
</feature>
<sequence>MNLNENVKYLRVSLCRRLRFRHQIQTVVVKVNATADALGRILPNVGGALAFAYNIEALGGPQRKIALRCIMAYRTVSTVAALVVNGMTPVHLAALESRRRYIKKKQGEIFDEASERNSTVEKLMLTGHGCFRKYLERFKRSESPKFVDCVAEEDDSEYTVFTCDRWWRLRRE</sequence>
<name>A0A6G0VWA3_APHCR</name>
<dbReference type="Proteomes" id="UP000478052">
    <property type="component" value="Unassembled WGS sequence"/>
</dbReference>
<proteinExistence type="predicted"/>
<dbReference type="EMBL" id="VUJU01011113">
    <property type="protein sequence ID" value="KAF0711969.1"/>
    <property type="molecule type" value="Genomic_DNA"/>
</dbReference>
<accession>A0A6G0VWA3</accession>
<reference evidence="1 2" key="1">
    <citation type="submission" date="2019-08" db="EMBL/GenBank/DDBJ databases">
        <title>Whole genome of Aphis craccivora.</title>
        <authorList>
            <person name="Voronova N.V."/>
            <person name="Shulinski R.S."/>
            <person name="Bandarenka Y.V."/>
            <person name="Zhorov D.G."/>
            <person name="Warner D."/>
        </authorList>
    </citation>
    <scope>NUCLEOTIDE SEQUENCE [LARGE SCALE GENOMIC DNA]</scope>
    <source>
        <strain evidence="1">180601</strain>
        <tissue evidence="1">Whole Body</tissue>
    </source>
</reference>
<dbReference type="GO" id="GO:0003964">
    <property type="term" value="F:RNA-directed DNA polymerase activity"/>
    <property type="evidence" value="ECO:0007669"/>
    <property type="project" value="UniProtKB-KW"/>
</dbReference>
<evidence type="ECO:0000313" key="2">
    <source>
        <dbReference type="Proteomes" id="UP000478052"/>
    </source>
</evidence>
<comment type="caution">
    <text evidence="1">The sequence shown here is derived from an EMBL/GenBank/DDBJ whole genome shotgun (WGS) entry which is preliminary data.</text>
</comment>
<organism evidence="1 2">
    <name type="scientific">Aphis craccivora</name>
    <name type="common">Cowpea aphid</name>
    <dbReference type="NCBI Taxonomy" id="307492"/>
    <lineage>
        <taxon>Eukaryota</taxon>
        <taxon>Metazoa</taxon>
        <taxon>Ecdysozoa</taxon>
        <taxon>Arthropoda</taxon>
        <taxon>Hexapoda</taxon>
        <taxon>Insecta</taxon>
        <taxon>Pterygota</taxon>
        <taxon>Neoptera</taxon>
        <taxon>Paraneoptera</taxon>
        <taxon>Hemiptera</taxon>
        <taxon>Sternorrhyncha</taxon>
        <taxon>Aphidomorpha</taxon>
        <taxon>Aphidoidea</taxon>
        <taxon>Aphididae</taxon>
        <taxon>Aphidini</taxon>
        <taxon>Aphis</taxon>
        <taxon>Aphis</taxon>
    </lineage>
</organism>
<dbReference type="AlphaFoldDB" id="A0A6G0VWA3"/>
<keyword evidence="2" id="KW-1185">Reference proteome</keyword>
<keyword evidence="1" id="KW-0808">Transferase</keyword>
<protein>
    <submittedName>
        <fullName evidence="1">Reverse transcriptase domain-containing protein</fullName>
    </submittedName>
</protein>